<reference evidence="3" key="1">
    <citation type="submission" date="2016-03" db="EMBL/GenBank/DDBJ databases">
        <authorList>
            <person name="Ploux O."/>
        </authorList>
    </citation>
    <scope>NUCLEOTIDE SEQUENCE</scope>
    <source>
        <strain evidence="3">UC10</strain>
    </source>
</reference>
<sequence>MVAAAVRSAVWPCRKPIDCADQWSAPTHGDAACPIGTSPVGTFLPAKAGSYGAWRSVTVPDMLVFTHPACLGHDPGIDHPESPERLRVVLEALRAAFPDRLDWREAPPVKLGELVRVHDRALIDDLLQPQREPLRRIDLDTFTSPGSASAALHAAGAGVAAVTAVMDGPDRRAFCAVRPPGHHATTDTAMGFCLFNNIAVAAAHALDAHGLERVAIVDFDVHHGNGTQAIFLADSRVAYCSTHQSGLFPQSGNMRERGTGNIRNILLPPGSGGFRFRNTWADELLPQLDAFGPQLLLVSAGFDGHMRDPQADLMLEAEDFGWLSSELATLATRHAGGRMVSMLEGGYDLQALRECSVAHVRALLDG</sequence>
<name>A0A1Y5Q7Y6_9GAMM</name>
<dbReference type="SUPFAM" id="SSF52768">
    <property type="entry name" value="Arginase/deacetylase"/>
    <property type="match status" value="1"/>
</dbReference>
<dbReference type="GO" id="GO:0004407">
    <property type="term" value="F:histone deacetylase activity"/>
    <property type="evidence" value="ECO:0007669"/>
    <property type="project" value="TreeGrafter"/>
</dbReference>
<comment type="similarity">
    <text evidence="1">Belongs to the histone deacetylase family.</text>
</comment>
<organism evidence="3">
    <name type="scientific">uncultured Stenotrophomonas sp</name>
    <dbReference type="NCBI Taxonomy" id="165438"/>
    <lineage>
        <taxon>Bacteria</taxon>
        <taxon>Pseudomonadati</taxon>
        <taxon>Pseudomonadota</taxon>
        <taxon>Gammaproteobacteria</taxon>
        <taxon>Lysobacterales</taxon>
        <taxon>Lysobacteraceae</taxon>
        <taxon>Stenotrophomonas</taxon>
        <taxon>environmental samples</taxon>
    </lineage>
</organism>
<feature type="domain" description="Histone deacetylase" evidence="2">
    <location>
        <begin position="79"/>
        <end position="363"/>
    </location>
</feature>
<evidence type="ECO:0000256" key="1">
    <source>
        <dbReference type="ARBA" id="ARBA00005947"/>
    </source>
</evidence>
<dbReference type="InterPro" id="IPR000286">
    <property type="entry name" value="HDACs"/>
</dbReference>
<dbReference type="InterPro" id="IPR023696">
    <property type="entry name" value="Ureohydrolase_dom_sf"/>
</dbReference>
<dbReference type="EMBL" id="FLTS01000001">
    <property type="protein sequence ID" value="SBV36955.1"/>
    <property type="molecule type" value="Genomic_DNA"/>
</dbReference>
<dbReference type="CDD" id="cd11599">
    <property type="entry name" value="HDAC_classII_2"/>
    <property type="match status" value="1"/>
</dbReference>
<proteinExistence type="inferred from homology"/>
<dbReference type="PANTHER" id="PTHR10625:SF10">
    <property type="entry name" value="HISTONE DEACETYLASE HDAC1"/>
    <property type="match status" value="1"/>
</dbReference>
<dbReference type="Pfam" id="PF00850">
    <property type="entry name" value="Hist_deacetyl"/>
    <property type="match status" value="1"/>
</dbReference>
<protein>
    <submittedName>
        <fullName evidence="3">Acetoin utilization family protein</fullName>
    </submittedName>
</protein>
<gene>
    <name evidence="3" type="ORF">STPYR_11885</name>
</gene>
<dbReference type="AlphaFoldDB" id="A0A1Y5Q7Y6"/>
<evidence type="ECO:0000259" key="2">
    <source>
        <dbReference type="Pfam" id="PF00850"/>
    </source>
</evidence>
<dbReference type="PRINTS" id="PR01270">
    <property type="entry name" value="HDASUPER"/>
</dbReference>
<dbReference type="GO" id="GO:0040029">
    <property type="term" value="P:epigenetic regulation of gene expression"/>
    <property type="evidence" value="ECO:0007669"/>
    <property type="project" value="TreeGrafter"/>
</dbReference>
<dbReference type="PANTHER" id="PTHR10625">
    <property type="entry name" value="HISTONE DEACETYLASE HDAC1-RELATED"/>
    <property type="match status" value="1"/>
</dbReference>
<evidence type="ECO:0000313" key="3">
    <source>
        <dbReference type="EMBL" id="SBV36955.1"/>
    </source>
</evidence>
<accession>A0A1Y5Q7Y6</accession>
<dbReference type="Gene3D" id="3.40.800.20">
    <property type="entry name" value="Histone deacetylase domain"/>
    <property type="match status" value="1"/>
</dbReference>
<dbReference type="InterPro" id="IPR023801">
    <property type="entry name" value="His_deacetylse_dom"/>
</dbReference>
<dbReference type="InterPro" id="IPR037138">
    <property type="entry name" value="His_deacetylse_dom_sf"/>
</dbReference>